<sequence length="220" mass="23215">MNRRHMSIAVVITATTSLLLTACGGGGGDSKDNDKIAGAGAAEAAATPTLATASPSNSADRPKITFPADVKEVFEGWSTGDAVKDALLADVQGAQQASDYAIAEGNADEAALSYYYRGDALATTSKWVQSSFVDKGITITGTIRYFDPRVSVTDDTSGSVRYCSDESEAFSKVRKTGKVNKTPVNDDSYVLYNVKVEKSDQGVWQTTDGLSDRGNEVCTP</sequence>
<dbReference type="PROSITE" id="PS51257">
    <property type="entry name" value="PROKAR_LIPOPROTEIN"/>
    <property type="match status" value="1"/>
</dbReference>
<feature type="signal peptide" evidence="1">
    <location>
        <begin position="1"/>
        <end position="22"/>
    </location>
</feature>
<dbReference type="EMBL" id="CP108222">
    <property type="protein sequence ID" value="WTT16828.1"/>
    <property type="molecule type" value="Genomic_DNA"/>
</dbReference>
<dbReference type="AlphaFoldDB" id="A0AAU1ZWP5"/>
<evidence type="ECO:0000313" key="2">
    <source>
        <dbReference type="EMBL" id="WTT16828.1"/>
    </source>
</evidence>
<name>A0AAU1ZWP5_9ACTN</name>
<keyword evidence="1" id="KW-0732">Signal</keyword>
<protein>
    <recommendedName>
        <fullName evidence="3">Lipoprotein</fullName>
    </recommendedName>
</protein>
<gene>
    <name evidence="2" type="ORF">OHA22_15485</name>
</gene>
<feature type="chain" id="PRO_5043480033" description="Lipoprotein" evidence="1">
    <location>
        <begin position="23"/>
        <end position="220"/>
    </location>
</feature>
<evidence type="ECO:0000256" key="1">
    <source>
        <dbReference type="SAM" id="SignalP"/>
    </source>
</evidence>
<accession>A0AAU1ZWP5</accession>
<organism evidence="2">
    <name type="scientific">Streptomyces sp. NBC_00093</name>
    <dbReference type="NCBI Taxonomy" id="2975649"/>
    <lineage>
        <taxon>Bacteria</taxon>
        <taxon>Bacillati</taxon>
        <taxon>Actinomycetota</taxon>
        <taxon>Actinomycetes</taxon>
        <taxon>Kitasatosporales</taxon>
        <taxon>Streptomycetaceae</taxon>
        <taxon>Streptomyces</taxon>
    </lineage>
</organism>
<reference evidence="2" key="1">
    <citation type="submission" date="2022-10" db="EMBL/GenBank/DDBJ databases">
        <title>The complete genomes of actinobacterial strains from the NBC collection.</title>
        <authorList>
            <person name="Joergensen T.S."/>
            <person name="Alvarez Arevalo M."/>
            <person name="Sterndorff E.B."/>
            <person name="Faurdal D."/>
            <person name="Vuksanovic O."/>
            <person name="Mourched A.-S."/>
            <person name="Charusanti P."/>
            <person name="Shaw S."/>
            <person name="Blin K."/>
            <person name="Weber T."/>
        </authorList>
    </citation>
    <scope>NUCLEOTIDE SEQUENCE</scope>
    <source>
        <strain evidence="2">NBC_00093</strain>
    </source>
</reference>
<evidence type="ECO:0008006" key="3">
    <source>
        <dbReference type="Google" id="ProtNLM"/>
    </source>
</evidence>
<proteinExistence type="predicted"/>